<feature type="region of interest" description="Disordered" evidence="1">
    <location>
        <begin position="72"/>
        <end position="101"/>
    </location>
</feature>
<evidence type="ECO:0000313" key="3">
    <source>
        <dbReference type="Proteomes" id="UP001472677"/>
    </source>
</evidence>
<proteinExistence type="predicted"/>
<feature type="compositionally biased region" description="Polar residues" evidence="1">
    <location>
        <begin position="1"/>
        <end position="11"/>
    </location>
</feature>
<accession>A0ABR2EHH9</accession>
<name>A0ABR2EHH9_9ROSI</name>
<feature type="compositionally biased region" description="Basic residues" evidence="1">
    <location>
        <begin position="12"/>
        <end position="25"/>
    </location>
</feature>
<gene>
    <name evidence="2" type="ORF">V6N12_048531</name>
</gene>
<evidence type="ECO:0000256" key="1">
    <source>
        <dbReference type="SAM" id="MobiDB-lite"/>
    </source>
</evidence>
<evidence type="ECO:0000313" key="2">
    <source>
        <dbReference type="EMBL" id="KAK8561460.1"/>
    </source>
</evidence>
<comment type="caution">
    <text evidence="2">The sequence shown here is derived from an EMBL/GenBank/DDBJ whole genome shotgun (WGS) entry which is preliminary data.</text>
</comment>
<organism evidence="2 3">
    <name type="scientific">Hibiscus sabdariffa</name>
    <name type="common">roselle</name>
    <dbReference type="NCBI Taxonomy" id="183260"/>
    <lineage>
        <taxon>Eukaryota</taxon>
        <taxon>Viridiplantae</taxon>
        <taxon>Streptophyta</taxon>
        <taxon>Embryophyta</taxon>
        <taxon>Tracheophyta</taxon>
        <taxon>Spermatophyta</taxon>
        <taxon>Magnoliopsida</taxon>
        <taxon>eudicotyledons</taxon>
        <taxon>Gunneridae</taxon>
        <taxon>Pentapetalae</taxon>
        <taxon>rosids</taxon>
        <taxon>malvids</taxon>
        <taxon>Malvales</taxon>
        <taxon>Malvaceae</taxon>
        <taxon>Malvoideae</taxon>
        <taxon>Hibiscus</taxon>
    </lineage>
</organism>
<dbReference type="EMBL" id="JBBPBM010000013">
    <property type="protein sequence ID" value="KAK8561460.1"/>
    <property type="molecule type" value="Genomic_DNA"/>
</dbReference>
<reference evidence="2 3" key="1">
    <citation type="journal article" date="2024" name="G3 (Bethesda)">
        <title>Genome assembly of Hibiscus sabdariffa L. provides insights into metabolisms of medicinal natural products.</title>
        <authorList>
            <person name="Kim T."/>
        </authorList>
    </citation>
    <scope>NUCLEOTIDE SEQUENCE [LARGE SCALE GENOMIC DNA]</scope>
    <source>
        <strain evidence="2">TK-2024</strain>
        <tissue evidence="2">Old leaves</tissue>
    </source>
</reference>
<protein>
    <submittedName>
        <fullName evidence="2">Uncharacterized protein</fullName>
    </submittedName>
</protein>
<feature type="region of interest" description="Disordered" evidence="1">
    <location>
        <begin position="1"/>
        <end position="47"/>
    </location>
</feature>
<keyword evidence="3" id="KW-1185">Reference proteome</keyword>
<sequence>MQATTAQSPTCKTKHRHLRLHRWPRTKVGDEVPSADQNGNNNQDKVDENNIRRFLKFKYKVLSRKLMQSKVNGLHNKTGEKGNSIERDENQEYSPSITICL</sequence>
<feature type="compositionally biased region" description="Polar residues" evidence="1">
    <location>
        <begin position="92"/>
        <end position="101"/>
    </location>
</feature>
<dbReference type="Proteomes" id="UP001472677">
    <property type="component" value="Unassembled WGS sequence"/>
</dbReference>
<feature type="compositionally biased region" description="Basic and acidic residues" evidence="1">
    <location>
        <begin position="77"/>
        <end position="90"/>
    </location>
</feature>